<sequence>MHTLNDVRIEAELRQDGILLARTAGELDALGAPVLRDYLDTGLGTSDFVLDLEDVTFLGSSGLQVLLDTDAATTRRGQRWAVVGSHRAVTRPIELTGLAGLLPLRPDVPAAISWLTLPRPAAAAH</sequence>
<dbReference type="InterPro" id="IPR002645">
    <property type="entry name" value="STAS_dom"/>
</dbReference>
<dbReference type="Pfam" id="PF01740">
    <property type="entry name" value="STAS"/>
    <property type="match status" value="1"/>
</dbReference>
<accession>A0A1I3Z6C5</accession>
<reference evidence="4 5" key="1">
    <citation type="submission" date="2016-10" db="EMBL/GenBank/DDBJ databases">
        <authorList>
            <person name="de Groot N.N."/>
        </authorList>
    </citation>
    <scope>NUCLEOTIDE SEQUENCE [LARGE SCALE GENOMIC DNA]</scope>
    <source>
        <strain evidence="4 5">DSM 44468</strain>
    </source>
</reference>
<dbReference type="EMBL" id="FORP01000020">
    <property type="protein sequence ID" value="SFK39704.1"/>
    <property type="molecule type" value="Genomic_DNA"/>
</dbReference>
<dbReference type="PANTHER" id="PTHR33495">
    <property type="entry name" value="ANTI-SIGMA FACTOR ANTAGONIST TM_1081-RELATED-RELATED"/>
    <property type="match status" value="1"/>
</dbReference>
<keyword evidence="5" id="KW-1185">Reference proteome</keyword>
<gene>
    <name evidence="4" type="ORF">SAMN05421835_12026</name>
</gene>
<dbReference type="RefSeq" id="WP_091513054.1">
    <property type="nucleotide sequence ID" value="NZ_FORP01000020.1"/>
</dbReference>
<dbReference type="GO" id="GO:0043856">
    <property type="term" value="F:anti-sigma factor antagonist activity"/>
    <property type="evidence" value="ECO:0007669"/>
    <property type="project" value="InterPro"/>
</dbReference>
<protein>
    <recommendedName>
        <fullName evidence="2">Anti-sigma factor antagonist</fullName>
    </recommendedName>
</protein>
<comment type="similarity">
    <text evidence="1 2">Belongs to the anti-sigma-factor antagonist family.</text>
</comment>
<dbReference type="PANTHER" id="PTHR33495:SF2">
    <property type="entry name" value="ANTI-SIGMA FACTOR ANTAGONIST TM_1081-RELATED"/>
    <property type="match status" value="1"/>
</dbReference>
<dbReference type="InterPro" id="IPR036513">
    <property type="entry name" value="STAS_dom_sf"/>
</dbReference>
<evidence type="ECO:0000313" key="4">
    <source>
        <dbReference type="EMBL" id="SFK39704.1"/>
    </source>
</evidence>
<dbReference type="SUPFAM" id="SSF52091">
    <property type="entry name" value="SpoIIaa-like"/>
    <property type="match status" value="1"/>
</dbReference>
<dbReference type="AlphaFoldDB" id="A0A1I3Z6C5"/>
<evidence type="ECO:0000256" key="1">
    <source>
        <dbReference type="ARBA" id="ARBA00009013"/>
    </source>
</evidence>
<dbReference type="Gene3D" id="3.30.750.24">
    <property type="entry name" value="STAS domain"/>
    <property type="match status" value="1"/>
</dbReference>
<evidence type="ECO:0000259" key="3">
    <source>
        <dbReference type="PROSITE" id="PS50801"/>
    </source>
</evidence>
<name>A0A1I3Z6C5_9PSEU</name>
<dbReference type="NCBIfam" id="TIGR00377">
    <property type="entry name" value="ant_ant_sig"/>
    <property type="match status" value="1"/>
</dbReference>
<evidence type="ECO:0000313" key="5">
    <source>
        <dbReference type="Proteomes" id="UP000199025"/>
    </source>
</evidence>
<dbReference type="PROSITE" id="PS50801">
    <property type="entry name" value="STAS"/>
    <property type="match status" value="1"/>
</dbReference>
<organism evidence="4 5">
    <name type="scientific">Amycolatopsis sacchari</name>
    <dbReference type="NCBI Taxonomy" id="115433"/>
    <lineage>
        <taxon>Bacteria</taxon>
        <taxon>Bacillati</taxon>
        <taxon>Actinomycetota</taxon>
        <taxon>Actinomycetes</taxon>
        <taxon>Pseudonocardiales</taxon>
        <taxon>Pseudonocardiaceae</taxon>
        <taxon>Amycolatopsis</taxon>
    </lineage>
</organism>
<proteinExistence type="inferred from homology"/>
<dbReference type="CDD" id="cd07043">
    <property type="entry name" value="STAS_anti-anti-sigma_factors"/>
    <property type="match status" value="1"/>
</dbReference>
<dbReference type="InterPro" id="IPR003658">
    <property type="entry name" value="Anti-sigma_ant"/>
</dbReference>
<evidence type="ECO:0000256" key="2">
    <source>
        <dbReference type="RuleBase" id="RU003749"/>
    </source>
</evidence>
<dbReference type="Proteomes" id="UP000199025">
    <property type="component" value="Unassembled WGS sequence"/>
</dbReference>
<feature type="domain" description="STAS" evidence="3">
    <location>
        <begin position="16"/>
        <end position="115"/>
    </location>
</feature>
<dbReference type="STRING" id="115433.SAMN05421835_12026"/>
<dbReference type="OrthoDB" id="3576811at2"/>